<dbReference type="EMBL" id="BAAAYL010000001">
    <property type="protein sequence ID" value="GAA3371930.1"/>
    <property type="molecule type" value="Genomic_DNA"/>
</dbReference>
<evidence type="ECO:0000313" key="1">
    <source>
        <dbReference type="EMBL" id="GAA3371930.1"/>
    </source>
</evidence>
<gene>
    <name evidence="1" type="ORF">GCM10020367_24720</name>
</gene>
<evidence type="ECO:0000313" key="2">
    <source>
        <dbReference type="Proteomes" id="UP001499990"/>
    </source>
</evidence>
<proteinExistence type="predicted"/>
<accession>A0ABP6SA47</accession>
<sequence length="54" mass="6089">MCPPLHKAVDSGSPTLVSAVLREESGWRHREAELLEMRDLARHWHETGAEAEPV</sequence>
<reference evidence="2" key="1">
    <citation type="journal article" date="2019" name="Int. J. Syst. Evol. Microbiol.">
        <title>The Global Catalogue of Microorganisms (GCM) 10K type strain sequencing project: providing services to taxonomists for standard genome sequencing and annotation.</title>
        <authorList>
            <consortium name="The Broad Institute Genomics Platform"/>
            <consortium name="The Broad Institute Genome Sequencing Center for Infectious Disease"/>
            <person name="Wu L."/>
            <person name="Ma J."/>
        </authorList>
    </citation>
    <scope>NUCLEOTIDE SEQUENCE [LARGE SCALE GENOMIC DNA]</scope>
    <source>
        <strain evidence="2">JCM 9651</strain>
    </source>
</reference>
<comment type="caution">
    <text evidence="1">The sequence shown here is derived from an EMBL/GenBank/DDBJ whole genome shotgun (WGS) entry which is preliminary data.</text>
</comment>
<name>A0ABP6SA47_9ACTN</name>
<organism evidence="1 2">
    <name type="scientific">Streptomyces sannanensis</name>
    <dbReference type="NCBI Taxonomy" id="285536"/>
    <lineage>
        <taxon>Bacteria</taxon>
        <taxon>Bacillati</taxon>
        <taxon>Actinomycetota</taxon>
        <taxon>Actinomycetes</taxon>
        <taxon>Kitasatosporales</taxon>
        <taxon>Streptomycetaceae</taxon>
        <taxon>Streptomyces</taxon>
    </lineage>
</organism>
<protein>
    <submittedName>
        <fullName evidence="1">Uncharacterized protein</fullName>
    </submittedName>
</protein>
<dbReference type="RefSeq" id="WP_345036563.1">
    <property type="nucleotide sequence ID" value="NZ_BAAAYL010000001.1"/>
</dbReference>
<keyword evidence="2" id="KW-1185">Reference proteome</keyword>
<dbReference type="Proteomes" id="UP001499990">
    <property type="component" value="Unassembled WGS sequence"/>
</dbReference>